<organism evidence="1">
    <name type="scientific">Arundo donax</name>
    <name type="common">Giant reed</name>
    <name type="synonym">Donax arundinaceus</name>
    <dbReference type="NCBI Taxonomy" id="35708"/>
    <lineage>
        <taxon>Eukaryota</taxon>
        <taxon>Viridiplantae</taxon>
        <taxon>Streptophyta</taxon>
        <taxon>Embryophyta</taxon>
        <taxon>Tracheophyta</taxon>
        <taxon>Spermatophyta</taxon>
        <taxon>Magnoliopsida</taxon>
        <taxon>Liliopsida</taxon>
        <taxon>Poales</taxon>
        <taxon>Poaceae</taxon>
        <taxon>PACMAD clade</taxon>
        <taxon>Arundinoideae</taxon>
        <taxon>Arundineae</taxon>
        <taxon>Arundo</taxon>
    </lineage>
</organism>
<dbReference type="AlphaFoldDB" id="A0A0A9E9X7"/>
<accession>A0A0A9E9X7</accession>
<protein>
    <submittedName>
        <fullName evidence="1">Uncharacterized protein</fullName>
    </submittedName>
</protein>
<reference evidence="1" key="2">
    <citation type="journal article" date="2015" name="Data Brief">
        <title>Shoot transcriptome of the giant reed, Arundo donax.</title>
        <authorList>
            <person name="Barrero R.A."/>
            <person name="Guerrero F.D."/>
            <person name="Moolhuijzen P."/>
            <person name="Goolsby J.A."/>
            <person name="Tidwell J."/>
            <person name="Bellgard S.E."/>
            <person name="Bellgard M.I."/>
        </authorList>
    </citation>
    <scope>NUCLEOTIDE SEQUENCE</scope>
    <source>
        <tissue evidence="1">Shoot tissue taken approximately 20 cm above the soil surface</tissue>
    </source>
</reference>
<reference evidence="1" key="1">
    <citation type="submission" date="2014-09" db="EMBL/GenBank/DDBJ databases">
        <authorList>
            <person name="Magalhaes I.L.F."/>
            <person name="Oliveira U."/>
            <person name="Santos F.R."/>
            <person name="Vidigal T.H.D.A."/>
            <person name="Brescovit A.D."/>
            <person name="Santos A.J."/>
        </authorList>
    </citation>
    <scope>NUCLEOTIDE SEQUENCE</scope>
    <source>
        <tissue evidence="1">Shoot tissue taken approximately 20 cm above the soil surface</tissue>
    </source>
</reference>
<sequence length="17" mass="2097">MALEFLVCMDKKQFHQK</sequence>
<name>A0A0A9E9X7_ARUDO</name>
<evidence type="ECO:0000313" key="1">
    <source>
        <dbReference type="EMBL" id="JAD92787.1"/>
    </source>
</evidence>
<dbReference type="EMBL" id="GBRH01205108">
    <property type="protein sequence ID" value="JAD92787.1"/>
    <property type="molecule type" value="Transcribed_RNA"/>
</dbReference>
<proteinExistence type="predicted"/>